<protein>
    <submittedName>
        <fullName evidence="2">Uncharacterized protein</fullName>
    </submittedName>
</protein>
<dbReference type="GO" id="GO:0007165">
    <property type="term" value="P:signal transduction"/>
    <property type="evidence" value="ECO:0007669"/>
    <property type="project" value="TreeGrafter"/>
</dbReference>
<dbReference type="PANTHER" id="PTHR12832">
    <property type="entry name" value="TESTIS-SPECIFIC PROTEIN PBS13 T-COMPLEX 11"/>
    <property type="match status" value="1"/>
</dbReference>
<comment type="similarity">
    <text evidence="1">Belongs to the TCP11 family.</text>
</comment>
<sequence>MENTFKIASDGRPGASDENLSGLMSPGFMFGETSCSPPKFATLEEIMKAANSLENMALAHEIAVNPQFKLEKPEVNEGTAVTPEQKLHARVHKEMHQAFWDLLRNDLSSDPPRYDQAISLLAEIKDAFVKNGIVPRKNGARASVESKLDLELIEQQAKGGTLKLSEYLRFVATTMAAFCAPVRDEAVKDVLDSLDLVGSDVSELVSPFRAIMELLVLMKLDLANVAIAQIRPHIQAQSAEYERKKFLEFVDTVPAALDSTESWLKRSLMNLKEATNDEVLTEAYMEILSWNPTHAFPEPLAVDLERFTGVRSASQKLTLTAACILISLSGPGACVQSLSALRESLARKIQVLLTSPHEEVAKDLEGIAEVVCKEIGLFRAQHGHGKMTSEEELALKQQIRELASAEHPVRKLVRRRLLDFLRLATNPTPTPQSNASVPPGLTSVSSDLMFLAVTFSRLVAHNKRVFKQIYSSILEKARQDLTPQSSSS</sequence>
<reference evidence="2" key="1">
    <citation type="submission" date="2020-11" db="EMBL/GenBank/DDBJ databases">
        <authorList>
            <person name="Tran Van P."/>
        </authorList>
    </citation>
    <scope>NUCLEOTIDE SEQUENCE</scope>
</reference>
<dbReference type="AlphaFoldDB" id="A0A7R8W4T7"/>
<evidence type="ECO:0000256" key="1">
    <source>
        <dbReference type="ARBA" id="ARBA00010954"/>
    </source>
</evidence>
<gene>
    <name evidence="2" type="ORF">CTOB1V02_LOCUS1691</name>
</gene>
<name>A0A7R8W4T7_9CRUS</name>
<dbReference type="Pfam" id="PF05794">
    <property type="entry name" value="Tcp11"/>
    <property type="match status" value="1"/>
</dbReference>
<dbReference type="EMBL" id="OB660243">
    <property type="protein sequence ID" value="CAD7223711.1"/>
    <property type="molecule type" value="Genomic_DNA"/>
</dbReference>
<dbReference type="InterPro" id="IPR008862">
    <property type="entry name" value="Tcp11"/>
</dbReference>
<proteinExistence type="inferred from homology"/>
<dbReference type="OrthoDB" id="276323at2759"/>
<dbReference type="PANTHER" id="PTHR12832:SF11">
    <property type="entry name" value="LD23868P"/>
    <property type="match status" value="1"/>
</dbReference>
<accession>A0A7R8W4T7</accession>
<evidence type="ECO:0000313" key="2">
    <source>
        <dbReference type="EMBL" id="CAD7223711.1"/>
    </source>
</evidence>
<organism evidence="2">
    <name type="scientific">Cyprideis torosa</name>
    <dbReference type="NCBI Taxonomy" id="163714"/>
    <lineage>
        <taxon>Eukaryota</taxon>
        <taxon>Metazoa</taxon>
        <taxon>Ecdysozoa</taxon>
        <taxon>Arthropoda</taxon>
        <taxon>Crustacea</taxon>
        <taxon>Oligostraca</taxon>
        <taxon>Ostracoda</taxon>
        <taxon>Podocopa</taxon>
        <taxon>Podocopida</taxon>
        <taxon>Cytherocopina</taxon>
        <taxon>Cytheroidea</taxon>
        <taxon>Cytherideidae</taxon>
        <taxon>Cyprideis</taxon>
    </lineage>
</organism>